<dbReference type="EMBL" id="HBUF01316034">
    <property type="protein sequence ID" value="CAG6694014.1"/>
    <property type="molecule type" value="Transcribed_RNA"/>
</dbReference>
<organism evidence="1">
    <name type="scientific">Cacopsylla melanoneura</name>
    <dbReference type="NCBI Taxonomy" id="428564"/>
    <lineage>
        <taxon>Eukaryota</taxon>
        <taxon>Metazoa</taxon>
        <taxon>Ecdysozoa</taxon>
        <taxon>Arthropoda</taxon>
        <taxon>Hexapoda</taxon>
        <taxon>Insecta</taxon>
        <taxon>Pterygota</taxon>
        <taxon>Neoptera</taxon>
        <taxon>Paraneoptera</taxon>
        <taxon>Hemiptera</taxon>
        <taxon>Sternorrhyncha</taxon>
        <taxon>Psylloidea</taxon>
        <taxon>Psyllidae</taxon>
        <taxon>Psyllinae</taxon>
        <taxon>Cacopsylla</taxon>
    </lineage>
</organism>
<accession>A0A8D8TU52</accession>
<protein>
    <submittedName>
        <fullName evidence="1">Uncharacterized protein</fullName>
    </submittedName>
</protein>
<dbReference type="AlphaFoldDB" id="A0A8D8TU52"/>
<sequence>MYINTDNGMYCVVLKLKLLNSMMDDGFKSWLQRNYYTLRSLHYLFYNTNIAPGEKQWYLTCYIVKWYKKSSKLTYFLFISCKSIPQFPVHRHRKVSNSRSR</sequence>
<proteinExistence type="predicted"/>
<reference evidence="1" key="1">
    <citation type="submission" date="2021-05" db="EMBL/GenBank/DDBJ databases">
        <authorList>
            <person name="Alioto T."/>
            <person name="Alioto T."/>
            <person name="Gomez Garrido J."/>
        </authorList>
    </citation>
    <scope>NUCLEOTIDE SEQUENCE</scope>
</reference>
<evidence type="ECO:0000313" key="1">
    <source>
        <dbReference type="EMBL" id="CAG6694014.1"/>
    </source>
</evidence>
<name>A0A8D8TU52_9HEMI</name>